<dbReference type="AlphaFoldDB" id="A0A8J3RE83"/>
<gene>
    <name evidence="1" type="ORF">Mth01_56410</name>
</gene>
<evidence type="ECO:0000313" key="2">
    <source>
        <dbReference type="Proteomes" id="UP000610966"/>
    </source>
</evidence>
<sequence length="108" mass="11762">MGHIGRDPPGTAGPAREVPYRSGRRLGFELVGFDSGRWHTWTCLGGLVADVYRATGVQPGSWGLIQDEQEARRAPQWLTESGLGDPKVFLWAAALLTDVAQATLQTEE</sequence>
<organism evidence="1 2">
    <name type="scientific">Sphaerimonospora thailandensis</name>
    <dbReference type="NCBI Taxonomy" id="795644"/>
    <lineage>
        <taxon>Bacteria</taxon>
        <taxon>Bacillati</taxon>
        <taxon>Actinomycetota</taxon>
        <taxon>Actinomycetes</taxon>
        <taxon>Streptosporangiales</taxon>
        <taxon>Streptosporangiaceae</taxon>
        <taxon>Sphaerimonospora</taxon>
    </lineage>
</organism>
<keyword evidence="2" id="KW-1185">Reference proteome</keyword>
<name>A0A8J3RE83_9ACTN</name>
<reference evidence="1" key="1">
    <citation type="submission" date="2021-01" db="EMBL/GenBank/DDBJ databases">
        <title>Whole genome shotgun sequence of Sphaerimonospora thailandensis NBRC 107569.</title>
        <authorList>
            <person name="Komaki H."/>
            <person name="Tamura T."/>
        </authorList>
    </citation>
    <scope>NUCLEOTIDE SEQUENCE</scope>
    <source>
        <strain evidence="1">NBRC 107569</strain>
    </source>
</reference>
<comment type="caution">
    <text evidence="1">The sequence shown here is derived from an EMBL/GenBank/DDBJ whole genome shotgun (WGS) entry which is preliminary data.</text>
</comment>
<protein>
    <submittedName>
        <fullName evidence="1">Uncharacterized protein</fullName>
    </submittedName>
</protein>
<dbReference type="Proteomes" id="UP000610966">
    <property type="component" value="Unassembled WGS sequence"/>
</dbReference>
<accession>A0A8J3RE83</accession>
<evidence type="ECO:0000313" key="1">
    <source>
        <dbReference type="EMBL" id="GIH73388.1"/>
    </source>
</evidence>
<proteinExistence type="predicted"/>
<dbReference type="EMBL" id="BOOG01000087">
    <property type="protein sequence ID" value="GIH73388.1"/>
    <property type="molecule type" value="Genomic_DNA"/>
</dbReference>